<dbReference type="GO" id="GO:0003824">
    <property type="term" value="F:catalytic activity"/>
    <property type="evidence" value="ECO:0007669"/>
    <property type="project" value="UniProtKB-ARBA"/>
</dbReference>
<proteinExistence type="predicted"/>
<dbReference type="PANTHER" id="PTHR43433:SF5">
    <property type="entry name" value="AB HYDROLASE-1 DOMAIN-CONTAINING PROTEIN"/>
    <property type="match status" value="1"/>
</dbReference>
<protein>
    <submittedName>
        <fullName evidence="2">Pimeloyl-ACP methyl ester carboxylesterase</fullName>
    </submittedName>
</protein>
<dbReference type="OrthoDB" id="7958481at2"/>
<dbReference type="Proteomes" id="UP000199019">
    <property type="component" value="Unassembled WGS sequence"/>
</dbReference>
<dbReference type="PANTHER" id="PTHR43433">
    <property type="entry name" value="HYDROLASE, ALPHA/BETA FOLD FAMILY PROTEIN"/>
    <property type="match status" value="1"/>
</dbReference>
<name>A0A1H9X2F9_9MICO</name>
<dbReference type="Gene3D" id="3.40.50.1820">
    <property type="entry name" value="alpha/beta hydrolase"/>
    <property type="match status" value="1"/>
</dbReference>
<dbReference type="PRINTS" id="PR00111">
    <property type="entry name" value="ABHYDROLASE"/>
</dbReference>
<gene>
    <name evidence="2" type="ORF">SAMN05216199_3313</name>
</gene>
<dbReference type="EMBL" id="FOHB01000006">
    <property type="protein sequence ID" value="SES39823.1"/>
    <property type="molecule type" value="Genomic_DNA"/>
</dbReference>
<dbReference type="AlphaFoldDB" id="A0A1H9X2F9"/>
<accession>A0A1H9X2F9</accession>
<evidence type="ECO:0000313" key="3">
    <source>
        <dbReference type="Proteomes" id="UP000199019"/>
    </source>
</evidence>
<evidence type="ECO:0000313" key="2">
    <source>
        <dbReference type="EMBL" id="SES39823.1"/>
    </source>
</evidence>
<dbReference type="RefSeq" id="WP_143056253.1">
    <property type="nucleotide sequence ID" value="NZ_FOHB01000006.1"/>
</dbReference>
<organism evidence="2 3">
    <name type="scientific">Pedococcus cremeus</name>
    <dbReference type="NCBI Taxonomy" id="587636"/>
    <lineage>
        <taxon>Bacteria</taxon>
        <taxon>Bacillati</taxon>
        <taxon>Actinomycetota</taxon>
        <taxon>Actinomycetes</taxon>
        <taxon>Micrococcales</taxon>
        <taxon>Intrasporangiaceae</taxon>
        <taxon>Pedococcus</taxon>
    </lineage>
</organism>
<dbReference type="InterPro" id="IPR050471">
    <property type="entry name" value="AB_hydrolase"/>
</dbReference>
<evidence type="ECO:0000259" key="1">
    <source>
        <dbReference type="Pfam" id="PF00561"/>
    </source>
</evidence>
<reference evidence="3" key="1">
    <citation type="submission" date="2016-10" db="EMBL/GenBank/DDBJ databases">
        <authorList>
            <person name="Varghese N."/>
            <person name="Submissions S."/>
        </authorList>
    </citation>
    <scope>NUCLEOTIDE SEQUENCE [LARGE SCALE GENOMIC DNA]</scope>
    <source>
        <strain evidence="3">CGMCC 1.6963</strain>
    </source>
</reference>
<feature type="domain" description="AB hydrolase-1" evidence="1">
    <location>
        <begin position="17"/>
        <end position="135"/>
    </location>
</feature>
<dbReference type="InterPro" id="IPR000073">
    <property type="entry name" value="AB_hydrolase_1"/>
</dbReference>
<dbReference type="Pfam" id="PF00561">
    <property type="entry name" value="Abhydrolase_1"/>
    <property type="match status" value="1"/>
</dbReference>
<sequence length="263" mass="27901">MNGPSEGMASLSLGAGPPLLLMPGLTPDHRPPTGMARRAQLGLMRPLAQQRQVWWVNRRQGLPEGTTMAELADDYATMLREWQAAPIDVVGVSTGGEVALQLAADHPELVRRLVLVASACRLGAAGHEVERRAAEALERGDRRTAASLLWRLLPSGRLSTAVAGGVGWLLPGPVVAKDHSDLLATMRAELAFDLSDRLHEIATPTLVVGGSEDASYGEAVFRETASGLPFGHLALRQGRSHAATVTGRGLGPEVNAFLGRHDS</sequence>
<dbReference type="STRING" id="587636.SAMN05216199_3313"/>
<dbReference type="InterPro" id="IPR029058">
    <property type="entry name" value="AB_hydrolase_fold"/>
</dbReference>
<dbReference type="SUPFAM" id="SSF53474">
    <property type="entry name" value="alpha/beta-Hydrolases"/>
    <property type="match status" value="1"/>
</dbReference>
<keyword evidence="3" id="KW-1185">Reference proteome</keyword>